<evidence type="ECO:0000313" key="3">
    <source>
        <dbReference type="Proteomes" id="UP000299102"/>
    </source>
</evidence>
<protein>
    <submittedName>
        <fullName evidence="2">Uncharacterized protein</fullName>
    </submittedName>
</protein>
<name>A0A4C1YPG4_EUMVA</name>
<keyword evidence="3" id="KW-1185">Reference proteome</keyword>
<sequence length="122" mass="13857">MRVPDTARSVCESRCRQAGHIARRTDNHWGRKVIEQRPRRGRRNVAQPPSESTDNLVKTRSPVGARAFAHKRIRHVSLGRLVSFVETARQTRNKDIVVRTHLIPNLLWRADDVVPQDAAPGA</sequence>
<proteinExistence type="predicted"/>
<dbReference type="OrthoDB" id="407509at2759"/>
<dbReference type="EMBL" id="BGZK01001314">
    <property type="protein sequence ID" value="GBP77020.1"/>
    <property type="molecule type" value="Genomic_DNA"/>
</dbReference>
<dbReference type="Proteomes" id="UP000299102">
    <property type="component" value="Unassembled WGS sequence"/>
</dbReference>
<comment type="caution">
    <text evidence="2">The sequence shown here is derived from an EMBL/GenBank/DDBJ whole genome shotgun (WGS) entry which is preliminary data.</text>
</comment>
<accession>A0A4C1YPG4</accession>
<evidence type="ECO:0000256" key="1">
    <source>
        <dbReference type="SAM" id="MobiDB-lite"/>
    </source>
</evidence>
<evidence type="ECO:0000313" key="2">
    <source>
        <dbReference type="EMBL" id="GBP77020.1"/>
    </source>
</evidence>
<feature type="region of interest" description="Disordered" evidence="1">
    <location>
        <begin position="33"/>
        <end position="58"/>
    </location>
</feature>
<organism evidence="2 3">
    <name type="scientific">Eumeta variegata</name>
    <name type="common">Bagworm moth</name>
    <name type="synonym">Eumeta japonica</name>
    <dbReference type="NCBI Taxonomy" id="151549"/>
    <lineage>
        <taxon>Eukaryota</taxon>
        <taxon>Metazoa</taxon>
        <taxon>Ecdysozoa</taxon>
        <taxon>Arthropoda</taxon>
        <taxon>Hexapoda</taxon>
        <taxon>Insecta</taxon>
        <taxon>Pterygota</taxon>
        <taxon>Neoptera</taxon>
        <taxon>Endopterygota</taxon>
        <taxon>Lepidoptera</taxon>
        <taxon>Glossata</taxon>
        <taxon>Ditrysia</taxon>
        <taxon>Tineoidea</taxon>
        <taxon>Psychidae</taxon>
        <taxon>Oiketicinae</taxon>
        <taxon>Eumeta</taxon>
    </lineage>
</organism>
<dbReference type="AlphaFoldDB" id="A0A4C1YPG4"/>
<gene>
    <name evidence="2" type="ORF">EVAR_49581_1</name>
</gene>
<feature type="compositionally biased region" description="Polar residues" evidence="1">
    <location>
        <begin position="47"/>
        <end position="58"/>
    </location>
</feature>
<reference evidence="2 3" key="1">
    <citation type="journal article" date="2019" name="Commun. Biol.">
        <title>The bagworm genome reveals a unique fibroin gene that provides high tensile strength.</title>
        <authorList>
            <person name="Kono N."/>
            <person name="Nakamura H."/>
            <person name="Ohtoshi R."/>
            <person name="Tomita M."/>
            <person name="Numata K."/>
            <person name="Arakawa K."/>
        </authorList>
    </citation>
    <scope>NUCLEOTIDE SEQUENCE [LARGE SCALE GENOMIC DNA]</scope>
</reference>